<dbReference type="AlphaFoldDB" id="A0A375YSR6"/>
<dbReference type="STRING" id="29313.BHQ16_06495"/>
<evidence type="ECO:0000313" key="4">
    <source>
        <dbReference type="Proteomes" id="UP000252015"/>
    </source>
</evidence>
<feature type="region of interest" description="Disordered" evidence="1">
    <location>
        <begin position="1"/>
        <end position="48"/>
    </location>
</feature>
<keyword evidence="4" id="KW-1185">Reference proteome</keyword>
<feature type="region of interest" description="Disordered" evidence="1">
    <location>
        <begin position="92"/>
        <end position="114"/>
    </location>
</feature>
<reference evidence="3 4" key="1">
    <citation type="submission" date="2018-05" db="EMBL/GenBank/DDBJ databases">
        <authorList>
            <consortium name="IHU Genomes"/>
        </authorList>
    </citation>
    <scope>NUCLEOTIDE SEQUENCE [LARGE SCALE GENOMIC DNA]</scope>
    <source>
        <strain evidence="3 4">P7336</strain>
    </source>
</reference>
<evidence type="ECO:0000256" key="1">
    <source>
        <dbReference type="SAM" id="MobiDB-lite"/>
    </source>
</evidence>
<dbReference type="InterPro" id="IPR043641">
    <property type="entry name" value="PPE-PPW_C"/>
</dbReference>
<feature type="compositionally biased region" description="Low complexity" evidence="1">
    <location>
        <begin position="23"/>
        <end position="42"/>
    </location>
</feature>
<evidence type="ECO:0000313" key="3">
    <source>
        <dbReference type="EMBL" id="SRX91780.1"/>
    </source>
</evidence>
<dbReference type="EMBL" id="UEGW01000001">
    <property type="protein sequence ID" value="SRX91780.1"/>
    <property type="molecule type" value="Genomic_DNA"/>
</dbReference>
<sequence length="114" mass="11500">MVGSLTADARRAAGTTAKKKAAEPGTAQTPAAAAAAQDQTTAARRRRAKAKMLGRGYEYMDLEPEPSDQGAGILGFAGTVHTPVVATGLATVPTDDFGTGPDVPMMPGAADGEN</sequence>
<proteinExistence type="predicted"/>
<dbReference type="Proteomes" id="UP000252015">
    <property type="component" value="Unassembled WGS sequence"/>
</dbReference>
<accession>A0A375YSR6</accession>
<feature type="domain" description="PPE-PPW subfamily C-terminal" evidence="2">
    <location>
        <begin position="67"/>
        <end position="108"/>
    </location>
</feature>
<dbReference type="Pfam" id="PF18878">
    <property type="entry name" value="PPE-PPW"/>
    <property type="match status" value="1"/>
</dbReference>
<evidence type="ECO:0000259" key="2">
    <source>
        <dbReference type="Pfam" id="PF18878"/>
    </source>
</evidence>
<organism evidence="3 4">
    <name type="scientific">Mycobacterium shimoidei</name>
    <dbReference type="NCBI Taxonomy" id="29313"/>
    <lineage>
        <taxon>Bacteria</taxon>
        <taxon>Bacillati</taxon>
        <taxon>Actinomycetota</taxon>
        <taxon>Actinomycetes</taxon>
        <taxon>Mycobacteriales</taxon>
        <taxon>Mycobacteriaceae</taxon>
        <taxon>Mycobacterium</taxon>
    </lineage>
</organism>
<protein>
    <submittedName>
        <fullName evidence="3">PPE family protein PPE2 [Mycobacterium tuberculosis H37Rv]</fullName>
    </submittedName>
</protein>
<name>A0A375YSR6_MYCSH</name>
<gene>
    <name evidence="3" type="ORF">MSP7336_00001</name>
</gene>